<evidence type="ECO:0000256" key="1">
    <source>
        <dbReference type="SAM" id="Phobius"/>
    </source>
</evidence>
<keyword evidence="1" id="KW-0472">Membrane</keyword>
<proteinExistence type="predicted"/>
<organism evidence="2 3">
    <name type="scientific">Kibdelosporangium lantanae</name>
    <dbReference type="NCBI Taxonomy" id="1497396"/>
    <lineage>
        <taxon>Bacteria</taxon>
        <taxon>Bacillati</taxon>
        <taxon>Actinomycetota</taxon>
        <taxon>Actinomycetes</taxon>
        <taxon>Pseudonocardiales</taxon>
        <taxon>Pseudonocardiaceae</taxon>
        <taxon>Kibdelosporangium</taxon>
    </lineage>
</organism>
<evidence type="ECO:0000313" key="3">
    <source>
        <dbReference type="Proteomes" id="UP001597045"/>
    </source>
</evidence>
<evidence type="ECO:0000313" key="2">
    <source>
        <dbReference type="EMBL" id="MFD1049150.1"/>
    </source>
</evidence>
<dbReference type="EMBL" id="JBHTIS010002007">
    <property type="protein sequence ID" value="MFD1049150.1"/>
    <property type="molecule type" value="Genomic_DNA"/>
</dbReference>
<protein>
    <recommendedName>
        <fullName evidence="4">DUF3040 domain-containing protein</fullName>
    </recommendedName>
</protein>
<accession>A0ABW3MJ67</accession>
<name>A0ABW3MJ67_9PSEU</name>
<gene>
    <name evidence="2" type="ORF">ACFQ1S_28245</name>
</gene>
<feature type="transmembrane region" description="Helical" evidence="1">
    <location>
        <begin position="23"/>
        <end position="43"/>
    </location>
</feature>
<feature type="non-terminal residue" evidence="2">
    <location>
        <position position="82"/>
    </location>
</feature>
<feature type="transmembrane region" description="Helical" evidence="1">
    <location>
        <begin position="49"/>
        <end position="70"/>
    </location>
</feature>
<dbReference type="Proteomes" id="UP001597045">
    <property type="component" value="Unassembled WGS sequence"/>
</dbReference>
<keyword evidence="1" id="KW-1133">Transmembrane helix</keyword>
<keyword evidence="3" id="KW-1185">Reference proteome</keyword>
<sequence>MDGFDSGEWVVDRKQQVDTKKPWERLSVLVAAPVALASLFVAITQQRPASTLAVCAAVLLLGGWYIVRVVTSKYKSGRPRFP</sequence>
<keyword evidence="1" id="KW-0812">Transmembrane</keyword>
<reference evidence="3" key="1">
    <citation type="journal article" date="2019" name="Int. J. Syst. Evol. Microbiol.">
        <title>The Global Catalogue of Microorganisms (GCM) 10K type strain sequencing project: providing services to taxonomists for standard genome sequencing and annotation.</title>
        <authorList>
            <consortium name="The Broad Institute Genomics Platform"/>
            <consortium name="The Broad Institute Genome Sequencing Center for Infectious Disease"/>
            <person name="Wu L."/>
            <person name="Ma J."/>
        </authorList>
    </citation>
    <scope>NUCLEOTIDE SEQUENCE [LARGE SCALE GENOMIC DNA]</scope>
    <source>
        <strain evidence="3">JCM 31486</strain>
    </source>
</reference>
<evidence type="ECO:0008006" key="4">
    <source>
        <dbReference type="Google" id="ProtNLM"/>
    </source>
</evidence>
<comment type="caution">
    <text evidence="2">The sequence shown here is derived from an EMBL/GenBank/DDBJ whole genome shotgun (WGS) entry which is preliminary data.</text>
</comment>